<dbReference type="CDD" id="cd00075">
    <property type="entry name" value="HATPase"/>
    <property type="match status" value="1"/>
</dbReference>
<dbReference type="Pfam" id="PF00512">
    <property type="entry name" value="HisKA"/>
    <property type="match status" value="1"/>
</dbReference>
<dbReference type="STRING" id="1652495.ccrud_02120"/>
<evidence type="ECO:0000256" key="5">
    <source>
        <dbReference type="ARBA" id="ARBA00022553"/>
    </source>
</evidence>
<dbReference type="KEGG" id="ccjz:ccrud_02120"/>
<sequence length="414" mass="45449">MSTLLAFVSGAVLMGLALPAYTKIKDRMRRHKSAVTLSENQVTTVGQVLHLAIQGSPTGITVVDRAGDVILSNGRAHELGIVHERSVDSNVWRVAQEAFEDQETHSLDVHPDRNPRRPGSRITAVQAVVKPLTLIDDRFVIIYASDESENVRMESARRDFVANVSHELKTPVGAMALLAEALMESSEDPEQVEYFGSRLHREAHRMADMINELISLSKLQGAERLPDMEPIKADLIIDEAIERTQLAADNANIEIIRDDRTGVWVEADRSLLVTALANLIGNAINYSPQSVPVSVSQSIRNGVVMIRVTDRGIGIAPEDQSRVFERFFRVDKARSRQTGGTGLGLAIVKHVMANHGGSISLWSRPGTGSTFTLELPVYHPESKEPAESKQGPSLDSPIRTTASNKTPGRRKEKP</sequence>
<dbReference type="InterPro" id="IPR005467">
    <property type="entry name" value="His_kinase_dom"/>
</dbReference>
<evidence type="ECO:0000256" key="11">
    <source>
        <dbReference type="ARBA" id="ARBA00023136"/>
    </source>
</evidence>
<keyword evidence="7" id="KW-0547">Nucleotide-binding</keyword>
<comment type="catalytic activity">
    <reaction evidence="1">
        <text>ATP + protein L-histidine = ADP + protein N-phospho-L-histidine.</text>
        <dbReference type="EC" id="2.7.13.3"/>
    </reaction>
</comment>
<evidence type="ECO:0000256" key="12">
    <source>
        <dbReference type="ARBA" id="ARBA00039401"/>
    </source>
</evidence>
<dbReference type="InterPro" id="IPR004358">
    <property type="entry name" value="Sig_transdc_His_kin-like_C"/>
</dbReference>
<dbReference type="AlphaFoldDB" id="A0A172QR00"/>
<accession>A0A172QR00</accession>
<evidence type="ECO:0000256" key="9">
    <source>
        <dbReference type="ARBA" id="ARBA00022840"/>
    </source>
</evidence>
<dbReference type="EMBL" id="CP015622">
    <property type="protein sequence ID" value="ANE03123.1"/>
    <property type="molecule type" value="Genomic_DNA"/>
</dbReference>
<evidence type="ECO:0000256" key="10">
    <source>
        <dbReference type="ARBA" id="ARBA00023012"/>
    </source>
</evidence>
<dbReference type="Pfam" id="PF02518">
    <property type="entry name" value="HATPase_c"/>
    <property type="match status" value="1"/>
</dbReference>
<dbReference type="CDD" id="cd00082">
    <property type="entry name" value="HisKA"/>
    <property type="match status" value="1"/>
</dbReference>
<dbReference type="InterPro" id="IPR036890">
    <property type="entry name" value="HATPase_C_sf"/>
</dbReference>
<evidence type="ECO:0000259" key="14">
    <source>
        <dbReference type="PROSITE" id="PS50109"/>
    </source>
</evidence>
<dbReference type="InterPro" id="IPR003594">
    <property type="entry name" value="HATPase_dom"/>
</dbReference>
<proteinExistence type="predicted"/>
<dbReference type="RefSeq" id="WP_066564210.1">
    <property type="nucleotide sequence ID" value="NZ_CP015622.1"/>
</dbReference>
<evidence type="ECO:0000256" key="7">
    <source>
        <dbReference type="ARBA" id="ARBA00022741"/>
    </source>
</evidence>
<name>A0A172QR00_9CORY</name>
<dbReference type="GO" id="GO:0000155">
    <property type="term" value="F:phosphorelay sensor kinase activity"/>
    <property type="evidence" value="ECO:0007669"/>
    <property type="project" value="InterPro"/>
</dbReference>
<evidence type="ECO:0000256" key="4">
    <source>
        <dbReference type="ARBA" id="ARBA00022475"/>
    </source>
</evidence>
<evidence type="ECO:0000256" key="1">
    <source>
        <dbReference type="ARBA" id="ARBA00000085"/>
    </source>
</evidence>
<keyword evidence="4" id="KW-1003">Cell membrane</keyword>
<dbReference type="SUPFAM" id="SSF55874">
    <property type="entry name" value="ATPase domain of HSP90 chaperone/DNA topoisomerase II/histidine kinase"/>
    <property type="match status" value="1"/>
</dbReference>
<dbReference type="PRINTS" id="PR00344">
    <property type="entry name" value="BCTRLSENSOR"/>
</dbReference>
<dbReference type="InterPro" id="IPR036097">
    <property type="entry name" value="HisK_dim/P_sf"/>
</dbReference>
<dbReference type="FunFam" id="1.10.287.130:FF:000008">
    <property type="entry name" value="Two-component sensor histidine kinase"/>
    <property type="match status" value="1"/>
</dbReference>
<feature type="compositionally biased region" description="Polar residues" evidence="13">
    <location>
        <begin position="390"/>
        <end position="406"/>
    </location>
</feature>
<reference evidence="15 16" key="1">
    <citation type="submission" date="2016-05" db="EMBL/GenBank/DDBJ databases">
        <title>Complete genome sequence of Corynebacterium crudilactis, a new Corynebacterium species isolated from raw cow's milk.</title>
        <authorList>
            <person name="Christian R."/>
            <person name="Zimmermann J."/>
            <person name="Lipski A."/>
            <person name="Kalinowski J."/>
        </authorList>
    </citation>
    <scope>NUCLEOTIDE SEQUENCE [LARGE SCALE GENOMIC DNA]</scope>
    <source>
        <strain evidence="15 16">JZ16</strain>
    </source>
</reference>
<organism evidence="15 16">
    <name type="scientific">Corynebacterium crudilactis</name>
    <dbReference type="NCBI Taxonomy" id="1652495"/>
    <lineage>
        <taxon>Bacteria</taxon>
        <taxon>Bacillati</taxon>
        <taxon>Actinomycetota</taxon>
        <taxon>Actinomycetes</taxon>
        <taxon>Mycobacteriales</taxon>
        <taxon>Corynebacteriaceae</taxon>
        <taxon>Corynebacterium</taxon>
    </lineage>
</organism>
<dbReference type="Proteomes" id="UP000076929">
    <property type="component" value="Chromosome"/>
</dbReference>
<dbReference type="PANTHER" id="PTHR45453">
    <property type="entry name" value="PHOSPHATE REGULON SENSOR PROTEIN PHOR"/>
    <property type="match status" value="1"/>
</dbReference>
<keyword evidence="5" id="KW-0597">Phosphoprotein</keyword>
<evidence type="ECO:0000256" key="3">
    <source>
        <dbReference type="ARBA" id="ARBA00012438"/>
    </source>
</evidence>
<gene>
    <name evidence="15" type="ORF">ccrud_02120</name>
</gene>
<dbReference type="PROSITE" id="PS50109">
    <property type="entry name" value="HIS_KIN"/>
    <property type="match status" value="1"/>
</dbReference>
<evidence type="ECO:0000256" key="2">
    <source>
        <dbReference type="ARBA" id="ARBA00004236"/>
    </source>
</evidence>
<dbReference type="InterPro" id="IPR003661">
    <property type="entry name" value="HisK_dim/P_dom"/>
</dbReference>
<dbReference type="Gene3D" id="3.30.565.10">
    <property type="entry name" value="Histidine kinase-like ATPase, C-terminal domain"/>
    <property type="match status" value="1"/>
</dbReference>
<keyword evidence="11" id="KW-0472">Membrane</keyword>
<dbReference type="GO" id="GO:0005886">
    <property type="term" value="C:plasma membrane"/>
    <property type="evidence" value="ECO:0007669"/>
    <property type="project" value="UniProtKB-SubCell"/>
</dbReference>
<dbReference type="GO" id="GO:0005524">
    <property type="term" value="F:ATP binding"/>
    <property type="evidence" value="ECO:0007669"/>
    <property type="project" value="UniProtKB-KW"/>
</dbReference>
<comment type="subcellular location">
    <subcellularLocation>
        <location evidence="2">Cell membrane</location>
    </subcellularLocation>
</comment>
<feature type="domain" description="Histidine kinase" evidence="14">
    <location>
        <begin position="163"/>
        <end position="379"/>
    </location>
</feature>
<dbReference type="Gene3D" id="1.10.287.130">
    <property type="match status" value="1"/>
</dbReference>
<dbReference type="FunFam" id="3.30.565.10:FF:000006">
    <property type="entry name" value="Sensor histidine kinase WalK"/>
    <property type="match status" value="1"/>
</dbReference>
<feature type="region of interest" description="Disordered" evidence="13">
    <location>
        <begin position="376"/>
        <end position="414"/>
    </location>
</feature>
<dbReference type="InterPro" id="IPR050351">
    <property type="entry name" value="BphY/WalK/GraS-like"/>
</dbReference>
<evidence type="ECO:0000256" key="6">
    <source>
        <dbReference type="ARBA" id="ARBA00022679"/>
    </source>
</evidence>
<dbReference type="SUPFAM" id="SSF47384">
    <property type="entry name" value="Homodimeric domain of signal transducing histidine kinase"/>
    <property type="match status" value="1"/>
</dbReference>
<dbReference type="SMART" id="SM00388">
    <property type="entry name" value="HisKA"/>
    <property type="match status" value="1"/>
</dbReference>
<dbReference type="GO" id="GO:0004721">
    <property type="term" value="F:phosphoprotein phosphatase activity"/>
    <property type="evidence" value="ECO:0007669"/>
    <property type="project" value="TreeGrafter"/>
</dbReference>
<dbReference type="SMART" id="SM00387">
    <property type="entry name" value="HATPase_c"/>
    <property type="match status" value="1"/>
</dbReference>
<protein>
    <recommendedName>
        <fullName evidence="12">Sensor-like histidine kinase SenX3</fullName>
        <ecNumber evidence="3">2.7.13.3</ecNumber>
    </recommendedName>
</protein>
<dbReference type="PANTHER" id="PTHR45453:SF1">
    <property type="entry name" value="PHOSPHATE REGULON SENSOR PROTEIN PHOR"/>
    <property type="match status" value="1"/>
</dbReference>
<keyword evidence="8 15" id="KW-0418">Kinase</keyword>
<keyword evidence="10" id="KW-0902">Two-component regulatory system</keyword>
<keyword evidence="16" id="KW-1185">Reference proteome</keyword>
<keyword evidence="6" id="KW-0808">Transferase</keyword>
<dbReference type="EC" id="2.7.13.3" evidence="3"/>
<evidence type="ECO:0000313" key="15">
    <source>
        <dbReference type="EMBL" id="ANE03123.1"/>
    </source>
</evidence>
<keyword evidence="9" id="KW-0067">ATP-binding</keyword>
<dbReference type="GO" id="GO:0016036">
    <property type="term" value="P:cellular response to phosphate starvation"/>
    <property type="evidence" value="ECO:0007669"/>
    <property type="project" value="TreeGrafter"/>
</dbReference>
<evidence type="ECO:0000256" key="13">
    <source>
        <dbReference type="SAM" id="MobiDB-lite"/>
    </source>
</evidence>
<evidence type="ECO:0000256" key="8">
    <source>
        <dbReference type="ARBA" id="ARBA00022777"/>
    </source>
</evidence>
<evidence type="ECO:0000313" key="16">
    <source>
        <dbReference type="Proteomes" id="UP000076929"/>
    </source>
</evidence>